<sequence length="460" mass="50312">MDRSRRGRVVKSRLRSALKLVNSVIGLAAMGMILYSRWMIRSWRNHIRDSSDSTPPCLMFLVLHDHIGLLHLELMHYSNCNFTLLNASVAEACNNWYTGDMGIGSAWFEICPLSISSLLALGIMASMVKSKLLKDSPSECQSVKHFVIYYVSALQKNIFCCIPCSLAVEPSDTSQETLVRNSVGLDMIRMTAEQLQKRSSSSSVGHTEPIELRCPESTSGFPPKPGYRWRHPKNPDEILRDFLSSHPAHSFCATFSGGAALACLGPQAPHPSLLCQRFFCSFDEVYCIFVGSISNLSSLVREYGLCGRISNEALLVIEAYRTLRDRGPYPADKVVEDLAGSFAFVVYDNMTGAVFAALSGDGGVPLYWGIAADGSVVICDDVEIMKGSCAKSYAPFPTGCMFHSEGGLRSFEHPMNRMKAMPRVDSEGAMCGASFMVDAASKIAAIPRVGSAANWASSWA</sequence>
<accession>A0A9E7F544</accession>
<reference evidence="3" key="1">
    <citation type="submission" date="2022-05" db="EMBL/GenBank/DDBJ databases">
        <title>The Musa troglodytarum L. genome provides insights into the mechanism of non-climacteric behaviour and enrichment of carotenoids.</title>
        <authorList>
            <person name="Wang J."/>
        </authorList>
    </citation>
    <scope>NUCLEOTIDE SEQUENCE</scope>
    <source>
        <tissue evidence="3">Leaf</tissue>
    </source>
</reference>
<dbReference type="InterPro" id="IPR024286">
    <property type="entry name" value="DUF3700"/>
</dbReference>
<keyword evidence="1" id="KW-1133">Transmembrane helix</keyword>
<gene>
    <name evidence="3" type="ORF">MUK42_27055</name>
</gene>
<dbReference type="SUPFAM" id="SSF56235">
    <property type="entry name" value="N-terminal nucleophile aminohydrolases (Ntn hydrolases)"/>
    <property type="match status" value="1"/>
</dbReference>
<dbReference type="Pfam" id="PF12481">
    <property type="entry name" value="DUF3700"/>
    <property type="match status" value="1"/>
</dbReference>
<dbReference type="AlphaFoldDB" id="A0A9E7F544"/>
<organism evidence="3 4">
    <name type="scientific">Musa troglodytarum</name>
    <name type="common">fe'i banana</name>
    <dbReference type="NCBI Taxonomy" id="320322"/>
    <lineage>
        <taxon>Eukaryota</taxon>
        <taxon>Viridiplantae</taxon>
        <taxon>Streptophyta</taxon>
        <taxon>Embryophyta</taxon>
        <taxon>Tracheophyta</taxon>
        <taxon>Spermatophyta</taxon>
        <taxon>Magnoliopsida</taxon>
        <taxon>Liliopsida</taxon>
        <taxon>Zingiberales</taxon>
        <taxon>Musaceae</taxon>
        <taxon>Musa</taxon>
    </lineage>
</organism>
<feature type="transmembrane region" description="Helical" evidence="1">
    <location>
        <begin position="20"/>
        <end position="40"/>
    </location>
</feature>
<dbReference type="Gene3D" id="3.60.20.10">
    <property type="entry name" value="Glutamine Phosphoribosylpyrophosphate, subunit 1, domain 1"/>
    <property type="match status" value="1"/>
</dbReference>
<dbReference type="SMART" id="SM01172">
    <property type="entry name" value="DUF3700"/>
    <property type="match status" value="1"/>
</dbReference>
<keyword evidence="1" id="KW-0812">Transmembrane</keyword>
<dbReference type="PANTHER" id="PTHR45952:SF2">
    <property type="entry name" value="OS04G0679400 PROTEIN"/>
    <property type="match status" value="1"/>
</dbReference>
<dbReference type="InterPro" id="IPR044828">
    <property type="entry name" value="TSJT1-like"/>
</dbReference>
<evidence type="ECO:0000256" key="1">
    <source>
        <dbReference type="SAM" id="Phobius"/>
    </source>
</evidence>
<name>A0A9E7F544_9LILI</name>
<keyword evidence="1" id="KW-0472">Membrane</keyword>
<dbReference type="PANTHER" id="PTHR45952">
    <property type="entry name" value="ALUMINUM INDUCED PROTEIN WITH YGL AND LRDR MOTIFS"/>
    <property type="match status" value="1"/>
</dbReference>
<keyword evidence="4" id="KW-1185">Reference proteome</keyword>
<dbReference type="InterPro" id="IPR029055">
    <property type="entry name" value="Ntn_hydrolases_N"/>
</dbReference>
<evidence type="ECO:0000313" key="4">
    <source>
        <dbReference type="Proteomes" id="UP001055439"/>
    </source>
</evidence>
<dbReference type="EMBL" id="CP097504">
    <property type="protein sequence ID" value="URD90055.1"/>
    <property type="molecule type" value="Genomic_DNA"/>
</dbReference>
<dbReference type="Proteomes" id="UP001055439">
    <property type="component" value="Chromosome 2"/>
</dbReference>
<feature type="domain" description="DUF3700" evidence="2">
    <location>
        <begin position="201"/>
        <end position="437"/>
    </location>
</feature>
<protein>
    <recommendedName>
        <fullName evidence="2">DUF3700 domain-containing protein</fullName>
    </recommendedName>
</protein>
<evidence type="ECO:0000313" key="3">
    <source>
        <dbReference type="EMBL" id="URD90055.1"/>
    </source>
</evidence>
<evidence type="ECO:0000259" key="2">
    <source>
        <dbReference type="SMART" id="SM01172"/>
    </source>
</evidence>
<proteinExistence type="predicted"/>
<dbReference type="OrthoDB" id="10260794at2759"/>